<dbReference type="SUPFAM" id="SSF111369">
    <property type="entry name" value="HlyD-like secretion proteins"/>
    <property type="match status" value="1"/>
</dbReference>
<evidence type="ECO:0000256" key="1">
    <source>
        <dbReference type="ARBA" id="ARBA00009477"/>
    </source>
</evidence>
<evidence type="ECO:0000256" key="4">
    <source>
        <dbReference type="SAM" id="SignalP"/>
    </source>
</evidence>
<dbReference type="GO" id="GO:0015562">
    <property type="term" value="F:efflux transmembrane transporter activity"/>
    <property type="evidence" value="ECO:0007669"/>
    <property type="project" value="TreeGrafter"/>
</dbReference>
<name>Q1IF93_PSEE4</name>
<dbReference type="InterPro" id="IPR006143">
    <property type="entry name" value="RND_pump_MFP"/>
</dbReference>
<gene>
    <name evidence="6" type="ordered locus">PSEEN0738</name>
</gene>
<evidence type="ECO:0000313" key="7">
    <source>
        <dbReference type="Proteomes" id="UP000000658"/>
    </source>
</evidence>
<feature type="region of interest" description="Disordered" evidence="3">
    <location>
        <begin position="30"/>
        <end position="50"/>
    </location>
</feature>
<dbReference type="HOGENOM" id="CLU_018816_5_0_6"/>
<sequence length="263" mass="28465">MRNMLRGFRLALSLCLLHLPLAQAGEAPADPLLDAPSTTPANSGQNPRGVLRARDQAVLSSELAGRIVEMPYADGQDFKQGSTLARFDCSAYQAQLNAAQAAVRAASEELRHNRQLAALKSVGQFEVSLAEAKQAQAQAEAQVYQVQIKRCVVSAPFDGRVVQRRAQPHESVPSGSPLIEVVDNRSLEIHLLVPSRWLGRLKPGQPFEFVPDETGQPLQAQVKRVGARIDEGSQTLQLIGELPRDSQGLLAGMSGTAHFPEQP</sequence>
<feature type="signal peptide" evidence="4">
    <location>
        <begin position="1"/>
        <end position="24"/>
    </location>
</feature>
<evidence type="ECO:0000256" key="3">
    <source>
        <dbReference type="SAM" id="MobiDB-lite"/>
    </source>
</evidence>
<dbReference type="GO" id="GO:1990281">
    <property type="term" value="C:efflux pump complex"/>
    <property type="evidence" value="ECO:0007669"/>
    <property type="project" value="TreeGrafter"/>
</dbReference>
<dbReference type="PANTHER" id="PTHR30469:SF15">
    <property type="entry name" value="HLYD FAMILY OF SECRETION PROTEINS"/>
    <property type="match status" value="1"/>
</dbReference>
<dbReference type="NCBIfam" id="TIGR01730">
    <property type="entry name" value="RND_mfp"/>
    <property type="match status" value="1"/>
</dbReference>
<evidence type="ECO:0000256" key="2">
    <source>
        <dbReference type="ARBA" id="ARBA00023054"/>
    </source>
</evidence>
<accession>Q1IF93</accession>
<feature type="compositionally biased region" description="Polar residues" evidence="3">
    <location>
        <begin position="36"/>
        <end position="46"/>
    </location>
</feature>
<dbReference type="Gene3D" id="1.10.287.470">
    <property type="entry name" value="Helix hairpin bin"/>
    <property type="match status" value="1"/>
</dbReference>
<organism evidence="6 7">
    <name type="scientific">Pseudomonas entomophila (strain L48)</name>
    <dbReference type="NCBI Taxonomy" id="384676"/>
    <lineage>
        <taxon>Bacteria</taxon>
        <taxon>Pseudomonadati</taxon>
        <taxon>Pseudomonadota</taxon>
        <taxon>Gammaproteobacteria</taxon>
        <taxon>Pseudomonadales</taxon>
        <taxon>Pseudomonadaceae</taxon>
        <taxon>Pseudomonas</taxon>
    </lineage>
</organism>
<evidence type="ECO:0000313" key="6">
    <source>
        <dbReference type="EMBL" id="CAK13661.1"/>
    </source>
</evidence>
<dbReference type="eggNOG" id="COG0845">
    <property type="taxonomic scope" value="Bacteria"/>
</dbReference>
<reference evidence="6 7" key="1">
    <citation type="journal article" date="2006" name="Nat. Biotechnol.">
        <title>Complete genome sequence of the entomopathogenic and metabolically versatile soil bacterium Pseudomonas entomophila.</title>
        <authorList>
            <person name="Vodovar N."/>
            <person name="Vallenet D."/>
            <person name="Cruveiller S."/>
            <person name="Rouy Z."/>
            <person name="Barbe V."/>
            <person name="Acosta C."/>
            <person name="Cattolico L."/>
            <person name="Jubin C."/>
            <person name="Lajus A."/>
            <person name="Segurens B."/>
            <person name="Vacherie B."/>
            <person name="Wincker P."/>
            <person name="Weissenbach J."/>
            <person name="Lemaitre B."/>
            <person name="Medigue C."/>
            <person name="Boccard F."/>
        </authorList>
    </citation>
    <scope>NUCLEOTIDE SEQUENCE [LARGE SCALE GENOMIC DNA]</scope>
    <source>
        <strain evidence="6 7">L48</strain>
    </source>
</reference>
<dbReference type="Proteomes" id="UP000000658">
    <property type="component" value="Chromosome"/>
</dbReference>
<dbReference type="AlphaFoldDB" id="Q1IF93"/>
<keyword evidence="4" id="KW-0732">Signal</keyword>
<dbReference type="EMBL" id="CT573326">
    <property type="protein sequence ID" value="CAK13661.1"/>
    <property type="molecule type" value="Genomic_DNA"/>
</dbReference>
<protein>
    <recommendedName>
        <fullName evidence="5">Multidrug resistance protein MdtA-like barrel-sandwich hybrid domain-containing protein</fullName>
    </recommendedName>
</protein>
<evidence type="ECO:0000259" key="5">
    <source>
        <dbReference type="Pfam" id="PF25917"/>
    </source>
</evidence>
<proteinExistence type="inferred from homology"/>
<dbReference type="STRING" id="384676.PSEEN0738"/>
<dbReference type="PANTHER" id="PTHR30469">
    <property type="entry name" value="MULTIDRUG RESISTANCE PROTEIN MDTA"/>
    <property type="match status" value="1"/>
</dbReference>
<dbReference type="Pfam" id="PF25917">
    <property type="entry name" value="BSH_RND"/>
    <property type="match status" value="1"/>
</dbReference>
<feature type="domain" description="Multidrug resistance protein MdtA-like barrel-sandwich hybrid" evidence="5">
    <location>
        <begin position="58"/>
        <end position="182"/>
    </location>
</feature>
<comment type="similarity">
    <text evidence="1">Belongs to the membrane fusion protein (MFP) (TC 8.A.1) family.</text>
</comment>
<dbReference type="KEGG" id="pen:PSEEN0738"/>
<dbReference type="Gene3D" id="2.40.30.170">
    <property type="match status" value="1"/>
</dbReference>
<dbReference type="Gene3D" id="2.40.50.100">
    <property type="match status" value="1"/>
</dbReference>
<feature type="chain" id="PRO_5004190865" description="Multidrug resistance protein MdtA-like barrel-sandwich hybrid domain-containing protein" evidence="4">
    <location>
        <begin position="25"/>
        <end position="263"/>
    </location>
</feature>
<dbReference type="InterPro" id="IPR058625">
    <property type="entry name" value="MdtA-like_BSH"/>
</dbReference>
<keyword evidence="2" id="KW-0175">Coiled coil</keyword>